<proteinExistence type="predicted"/>
<gene>
    <name evidence="1" type="ORF">A3770_04p27870</name>
</gene>
<evidence type="ECO:0000313" key="2">
    <source>
        <dbReference type="Proteomes" id="UP000316726"/>
    </source>
</evidence>
<name>A0A5B8MIQ3_9CHLO</name>
<sequence>MRGPRTSFLGLVGLLGRPAVLTFALTFLGLCGMVWSEASTFSSTLAHDCTAFQPAQCTFQPLVKEDGDYDFSAYNEVCDNNTHVCSSVDVRATSFLYTNPATGQTQQIEPSFCNFADLGAGKYRLQTNTGLPLGKVEDRYAKCVVDNLHLKLVVSNCRDLKLWTCDDCLASYKRWACSTIFKKCTGDNPSDTQLECRDTCFDTVRKCPANVEFTCPASDPRDYSDATTCYTL</sequence>
<keyword evidence="2" id="KW-1185">Reference proteome</keyword>
<evidence type="ECO:0000313" key="1">
    <source>
        <dbReference type="EMBL" id="QDZ20269.1"/>
    </source>
</evidence>
<reference evidence="1 2" key="1">
    <citation type="submission" date="2018-07" db="EMBL/GenBank/DDBJ databases">
        <title>The complete nuclear genome of the prasinophyte Chloropicon primus (CCMP1205).</title>
        <authorList>
            <person name="Pombert J.-F."/>
            <person name="Otis C."/>
            <person name="Turmel M."/>
            <person name="Lemieux C."/>
        </authorList>
    </citation>
    <scope>NUCLEOTIDE SEQUENCE [LARGE SCALE GENOMIC DNA]</scope>
    <source>
        <strain evidence="1 2">CCMP1205</strain>
    </source>
</reference>
<dbReference type="Proteomes" id="UP000316726">
    <property type="component" value="Chromosome 4"/>
</dbReference>
<protein>
    <recommendedName>
        <fullName evidence="3">FZ domain-containing protein</fullName>
    </recommendedName>
</protein>
<dbReference type="EMBL" id="CP031037">
    <property type="protein sequence ID" value="QDZ20269.1"/>
    <property type="molecule type" value="Genomic_DNA"/>
</dbReference>
<organism evidence="1 2">
    <name type="scientific">Chloropicon primus</name>
    <dbReference type="NCBI Taxonomy" id="1764295"/>
    <lineage>
        <taxon>Eukaryota</taxon>
        <taxon>Viridiplantae</taxon>
        <taxon>Chlorophyta</taxon>
        <taxon>Chloropicophyceae</taxon>
        <taxon>Chloropicales</taxon>
        <taxon>Chloropicaceae</taxon>
        <taxon>Chloropicon</taxon>
    </lineage>
</organism>
<dbReference type="OrthoDB" id="1879912at2759"/>
<dbReference type="AlphaFoldDB" id="A0A5B8MIQ3"/>
<accession>A0A5B8MIQ3</accession>
<evidence type="ECO:0008006" key="3">
    <source>
        <dbReference type="Google" id="ProtNLM"/>
    </source>
</evidence>